<dbReference type="OrthoDB" id="412182at2759"/>
<dbReference type="AlphaFoldDB" id="K0SIE4"/>
<keyword evidence="2" id="KW-1185">Reference proteome</keyword>
<dbReference type="EMBL" id="AGNL01016977">
    <property type="protein sequence ID" value="EJK64694.1"/>
    <property type="molecule type" value="Genomic_DNA"/>
</dbReference>
<evidence type="ECO:0000313" key="1">
    <source>
        <dbReference type="EMBL" id="EJK64694.1"/>
    </source>
</evidence>
<dbReference type="PANTHER" id="PTHR43667">
    <property type="entry name" value="CYCLOPROPANE-FATTY-ACYL-PHOSPHOLIPID SYNTHASE"/>
    <property type="match status" value="1"/>
</dbReference>
<protein>
    <recommendedName>
        <fullName evidence="3">Cyclopropane-fatty-acyl-phospholipid synthase</fullName>
    </recommendedName>
</protein>
<sequence length="174" mass="20100">MIEAVGHEHLGEFFWAVEQVLNHSGVLVMEAITTPESRYETYIRTTDFINTVIFPGGICPSLHALVDASYKWSTLTLEHIDNIGLHYAETLAEWRRRFNGSEAVVRRMGFDDVFMRVWNYYLTYCEAGFRSQTEHCLILVFSRQGNRSLIPLSEARTVQQVKALSKEEIDAWVH</sequence>
<comment type="caution">
    <text evidence="1">The sequence shown here is derived from an EMBL/GenBank/DDBJ whole genome shotgun (WGS) entry which is preliminary data.</text>
</comment>
<accession>K0SIE4</accession>
<organism evidence="1 2">
    <name type="scientific">Thalassiosira oceanica</name>
    <name type="common">Marine diatom</name>
    <dbReference type="NCBI Taxonomy" id="159749"/>
    <lineage>
        <taxon>Eukaryota</taxon>
        <taxon>Sar</taxon>
        <taxon>Stramenopiles</taxon>
        <taxon>Ochrophyta</taxon>
        <taxon>Bacillariophyta</taxon>
        <taxon>Coscinodiscophyceae</taxon>
        <taxon>Thalassiosirophycidae</taxon>
        <taxon>Thalassiosirales</taxon>
        <taxon>Thalassiosiraceae</taxon>
        <taxon>Thalassiosira</taxon>
    </lineage>
</organism>
<dbReference type="PANTHER" id="PTHR43667:SF2">
    <property type="entry name" value="FATTY ACID C-METHYL TRANSFERASE"/>
    <property type="match status" value="1"/>
</dbReference>
<dbReference type="Gene3D" id="3.40.50.150">
    <property type="entry name" value="Vaccinia Virus protein VP39"/>
    <property type="match status" value="1"/>
</dbReference>
<dbReference type="InterPro" id="IPR050723">
    <property type="entry name" value="CFA/CMAS"/>
</dbReference>
<dbReference type="Proteomes" id="UP000266841">
    <property type="component" value="Unassembled WGS sequence"/>
</dbReference>
<gene>
    <name evidence="1" type="ORF">THAOC_14548</name>
</gene>
<dbReference type="SUPFAM" id="SSF53335">
    <property type="entry name" value="S-adenosyl-L-methionine-dependent methyltransferases"/>
    <property type="match status" value="1"/>
</dbReference>
<name>K0SIE4_THAOC</name>
<reference evidence="1 2" key="1">
    <citation type="journal article" date="2012" name="Genome Biol.">
        <title>Genome and low-iron response of an oceanic diatom adapted to chronic iron limitation.</title>
        <authorList>
            <person name="Lommer M."/>
            <person name="Specht M."/>
            <person name="Roy A.S."/>
            <person name="Kraemer L."/>
            <person name="Andreson R."/>
            <person name="Gutowska M.A."/>
            <person name="Wolf J."/>
            <person name="Bergner S.V."/>
            <person name="Schilhabel M.B."/>
            <person name="Klostermeier U.C."/>
            <person name="Beiko R.G."/>
            <person name="Rosenstiel P."/>
            <person name="Hippler M."/>
            <person name="Laroche J."/>
        </authorList>
    </citation>
    <scope>NUCLEOTIDE SEQUENCE [LARGE SCALE GENOMIC DNA]</scope>
    <source>
        <strain evidence="1 2">CCMP1005</strain>
    </source>
</reference>
<dbReference type="InterPro" id="IPR029063">
    <property type="entry name" value="SAM-dependent_MTases_sf"/>
</dbReference>
<evidence type="ECO:0008006" key="3">
    <source>
        <dbReference type="Google" id="ProtNLM"/>
    </source>
</evidence>
<proteinExistence type="predicted"/>
<dbReference type="Pfam" id="PF02353">
    <property type="entry name" value="CMAS"/>
    <property type="match status" value="1"/>
</dbReference>
<evidence type="ECO:0000313" key="2">
    <source>
        <dbReference type="Proteomes" id="UP000266841"/>
    </source>
</evidence>
<dbReference type="eggNOG" id="ENOG502QSMW">
    <property type="taxonomic scope" value="Eukaryota"/>
</dbReference>